<feature type="transmembrane region" description="Helical" evidence="6">
    <location>
        <begin position="52"/>
        <end position="74"/>
    </location>
</feature>
<dbReference type="InterPro" id="IPR036264">
    <property type="entry name" value="Bact_exopeptidase_dim_dom"/>
</dbReference>
<keyword evidence="2" id="KW-0645">Protease</keyword>
<evidence type="ECO:0000256" key="2">
    <source>
        <dbReference type="ARBA" id="ARBA00022670"/>
    </source>
</evidence>
<protein>
    <submittedName>
        <fullName evidence="7">Uncharacterized protein</fullName>
    </submittedName>
</protein>
<dbReference type="EMBL" id="SGPL01000261">
    <property type="protein sequence ID" value="THH14625.1"/>
    <property type="molecule type" value="Genomic_DNA"/>
</dbReference>
<name>A0A4S4LR77_9AGAM</name>
<comment type="similarity">
    <text evidence="1">Belongs to the peptidase M20A family.</text>
</comment>
<dbReference type="OrthoDB" id="3064516at2759"/>
<dbReference type="PROSITE" id="PS00759">
    <property type="entry name" value="ARGE_DAPE_CPG2_2"/>
    <property type="match status" value="1"/>
</dbReference>
<dbReference type="Pfam" id="PF01546">
    <property type="entry name" value="Peptidase_M20"/>
    <property type="match status" value="1"/>
</dbReference>
<dbReference type="PANTHER" id="PTHR45962:SF1">
    <property type="entry name" value="N-FATTY-ACYL-AMINO ACID SYNTHASE_HYDROLASE PM20D1"/>
    <property type="match status" value="1"/>
</dbReference>
<dbReference type="Gene3D" id="3.40.630.10">
    <property type="entry name" value="Zn peptidases"/>
    <property type="match status" value="1"/>
</dbReference>
<evidence type="ECO:0000313" key="8">
    <source>
        <dbReference type="Proteomes" id="UP000310158"/>
    </source>
</evidence>
<organism evidence="7 8">
    <name type="scientific">Bondarzewia mesenterica</name>
    <dbReference type="NCBI Taxonomy" id="1095465"/>
    <lineage>
        <taxon>Eukaryota</taxon>
        <taxon>Fungi</taxon>
        <taxon>Dikarya</taxon>
        <taxon>Basidiomycota</taxon>
        <taxon>Agaricomycotina</taxon>
        <taxon>Agaricomycetes</taxon>
        <taxon>Russulales</taxon>
        <taxon>Bondarzewiaceae</taxon>
        <taxon>Bondarzewia</taxon>
    </lineage>
</organism>
<evidence type="ECO:0000256" key="5">
    <source>
        <dbReference type="ARBA" id="ARBA00022833"/>
    </source>
</evidence>
<reference evidence="7 8" key="1">
    <citation type="submission" date="2019-02" db="EMBL/GenBank/DDBJ databases">
        <title>Genome sequencing of the rare red list fungi Bondarzewia mesenterica.</title>
        <authorList>
            <person name="Buettner E."/>
            <person name="Kellner H."/>
        </authorList>
    </citation>
    <scope>NUCLEOTIDE SEQUENCE [LARGE SCALE GENOMIC DNA]</scope>
    <source>
        <strain evidence="7 8">DSM 108281</strain>
    </source>
</reference>
<sequence length="637" mass="70269">MIASGKSPAEWRAHLQQDESVLEAGIRFLDKADSVEDELRSNFTHKSLKRNAFVWLMAILVSAAMPILCVYALALHYPWHAVHKAPAEKGYLAHYPLPPNENSSLCPQTTPLFPFYNAGLDDQLEKLTESYDDLRPVGQDPRWNVFGDLHSFLQSSFPLIYEKLTVNTVNTYALVYHWQGSDNSLKPILLTAHQDVVPVESTTVDQWQHPPYSGYNDGTWIWGRGSADDKADLVAQLVTIDSLLKEGFIPRRTIVLAFGIDEEASGRQSHERARDISQNILSIITERMALPCWLMKEASFYGQCWRFRVFMSHPPDGYTIQPGDKTVLAFPDVSEKGYLDARVEVNVPGGHSSVPPAHTVRRPFSCATRRSALKFSRREKKKSQGIGILSSIINLIEANPHVPSLPRDSTPFRGALCQTAYAHTFPDDLREVAIRAIESDSALDALRDRLLSLNPMVGATLSTTQAVDLVWGGVKVNALPESATAVVNHRIAEYSSVGELQKHLTDLITPLAVSFNLSVKAFGETVRAADEGVGEVVLSDAWNTALEPSPITPTGENGAWKLLSGTIKATIESRSEGAGAAVIPHLAVVKYVFREYGARDADCGMGWGVAVRADEVVDEVRFFTKLILNADESALLD</sequence>
<evidence type="ECO:0000256" key="1">
    <source>
        <dbReference type="ARBA" id="ARBA00006247"/>
    </source>
</evidence>
<dbReference type="InterPro" id="IPR002933">
    <property type="entry name" value="Peptidase_M20"/>
</dbReference>
<dbReference type="InterPro" id="IPR047177">
    <property type="entry name" value="Pept_M20A"/>
</dbReference>
<gene>
    <name evidence="7" type="ORF">EW146_g5732</name>
</gene>
<comment type="caution">
    <text evidence="7">The sequence shown here is derived from an EMBL/GenBank/DDBJ whole genome shotgun (WGS) entry which is preliminary data.</text>
</comment>
<dbReference type="SUPFAM" id="SSF55031">
    <property type="entry name" value="Bacterial exopeptidase dimerisation domain"/>
    <property type="match status" value="1"/>
</dbReference>
<keyword evidence="4" id="KW-0378">Hydrolase</keyword>
<dbReference type="GO" id="GO:0000328">
    <property type="term" value="C:fungal-type vacuole lumen"/>
    <property type="evidence" value="ECO:0007669"/>
    <property type="project" value="TreeGrafter"/>
</dbReference>
<evidence type="ECO:0000256" key="4">
    <source>
        <dbReference type="ARBA" id="ARBA00022801"/>
    </source>
</evidence>
<evidence type="ECO:0000256" key="6">
    <source>
        <dbReference type="SAM" id="Phobius"/>
    </source>
</evidence>
<dbReference type="SUPFAM" id="SSF53187">
    <property type="entry name" value="Zn-dependent exopeptidases"/>
    <property type="match status" value="1"/>
</dbReference>
<keyword evidence="6" id="KW-0472">Membrane</keyword>
<dbReference type="AlphaFoldDB" id="A0A4S4LR77"/>
<keyword evidence="5" id="KW-0862">Zinc</keyword>
<evidence type="ECO:0000256" key="3">
    <source>
        <dbReference type="ARBA" id="ARBA00022723"/>
    </source>
</evidence>
<dbReference type="Proteomes" id="UP000310158">
    <property type="component" value="Unassembled WGS sequence"/>
</dbReference>
<dbReference type="PANTHER" id="PTHR45962">
    <property type="entry name" value="N-FATTY-ACYL-AMINO ACID SYNTHASE/HYDROLASE PM20D1"/>
    <property type="match status" value="1"/>
</dbReference>
<dbReference type="GO" id="GO:0046872">
    <property type="term" value="F:metal ion binding"/>
    <property type="evidence" value="ECO:0007669"/>
    <property type="project" value="UniProtKB-KW"/>
</dbReference>
<keyword evidence="8" id="KW-1185">Reference proteome</keyword>
<evidence type="ECO:0000313" key="7">
    <source>
        <dbReference type="EMBL" id="THH14625.1"/>
    </source>
</evidence>
<accession>A0A4S4LR77</accession>
<proteinExistence type="inferred from homology"/>
<keyword evidence="6" id="KW-1133">Transmembrane helix</keyword>
<dbReference type="GO" id="GO:0051603">
    <property type="term" value="P:proteolysis involved in protein catabolic process"/>
    <property type="evidence" value="ECO:0007669"/>
    <property type="project" value="TreeGrafter"/>
</dbReference>
<keyword evidence="3" id="KW-0479">Metal-binding</keyword>
<dbReference type="GO" id="GO:0004180">
    <property type="term" value="F:carboxypeptidase activity"/>
    <property type="evidence" value="ECO:0007669"/>
    <property type="project" value="TreeGrafter"/>
</dbReference>
<dbReference type="PROSITE" id="PS00758">
    <property type="entry name" value="ARGE_DAPE_CPG2_1"/>
    <property type="match status" value="1"/>
</dbReference>
<dbReference type="InterPro" id="IPR001261">
    <property type="entry name" value="ArgE/DapE_CS"/>
</dbReference>
<keyword evidence="6" id="KW-0812">Transmembrane</keyword>